<dbReference type="PANTHER" id="PTHR48081:SF8">
    <property type="entry name" value="ALPHA_BETA HYDROLASE FOLD-3 DOMAIN-CONTAINING PROTEIN-RELATED"/>
    <property type="match status" value="1"/>
</dbReference>
<comment type="caution">
    <text evidence="6">The sequence shown here is derived from an EMBL/GenBank/DDBJ whole genome shotgun (WGS) entry which is preliminary data.</text>
</comment>
<evidence type="ECO:0000313" key="7">
    <source>
        <dbReference type="Proteomes" id="UP000572754"/>
    </source>
</evidence>
<dbReference type="InterPro" id="IPR029058">
    <property type="entry name" value="AB_hydrolase_fold"/>
</dbReference>
<dbReference type="InterPro" id="IPR033140">
    <property type="entry name" value="Lipase_GDXG_put_SER_AS"/>
</dbReference>
<reference evidence="7" key="1">
    <citation type="journal article" date="2020" name="BMC Genomics">
        <title>Correction to: Identification and distribution of gene clusters required for synthesis of sphingolipid metabolism inhibitors in diverse species of the filamentous fungus Fusarium.</title>
        <authorList>
            <person name="Kim H.S."/>
            <person name="Lohmar J.M."/>
            <person name="Busman M."/>
            <person name="Brown D.W."/>
            <person name="Naumann T.A."/>
            <person name="Divon H.H."/>
            <person name="Lysoe E."/>
            <person name="Uhlig S."/>
            <person name="Proctor R.H."/>
        </authorList>
    </citation>
    <scope>NUCLEOTIDE SEQUENCE [LARGE SCALE GENOMIC DNA]</scope>
    <source>
        <strain evidence="7">NRRL 25331</strain>
    </source>
</reference>
<evidence type="ECO:0000256" key="3">
    <source>
        <dbReference type="PROSITE-ProRule" id="PRU10038"/>
    </source>
</evidence>
<keyword evidence="7" id="KW-1185">Reference proteome</keyword>
<evidence type="ECO:0000256" key="2">
    <source>
        <dbReference type="ARBA" id="ARBA00022801"/>
    </source>
</evidence>
<dbReference type="AlphaFoldDB" id="A0A8H5UKC9"/>
<keyword evidence="2" id="KW-0378">Hydrolase</keyword>
<proteinExistence type="inferred from homology"/>
<dbReference type="Proteomes" id="UP000572754">
    <property type="component" value="Unassembled WGS sequence"/>
</dbReference>
<evidence type="ECO:0000259" key="5">
    <source>
        <dbReference type="Pfam" id="PF07859"/>
    </source>
</evidence>
<comment type="similarity">
    <text evidence="1">Belongs to the 'GDXG' lipolytic enzyme family.</text>
</comment>
<feature type="compositionally biased region" description="Acidic residues" evidence="4">
    <location>
        <begin position="15"/>
        <end position="25"/>
    </location>
</feature>
<feature type="domain" description="Alpha/beta hydrolase fold-3" evidence="5">
    <location>
        <begin position="109"/>
        <end position="342"/>
    </location>
</feature>
<name>A0A8H5UKC9_FUSCI</name>
<evidence type="ECO:0000313" key="6">
    <source>
        <dbReference type="EMBL" id="KAF5690411.1"/>
    </source>
</evidence>
<feature type="active site" evidence="3">
    <location>
        <position position="185"/>
    </location>
</feature>
<protein>
    <submittedName>
        <fullName evidence="6">Esterase</fullName>
    </submittedName>
</protein>
<gene>
    <name evidence="6" type="ORF">FCIRC_864</name>
</gene>
<dbReference type="Pfam" id="PF07859">
    <property type="entry name" value="Abhydrolase_3"/>
    <property type="match status" value="1"/>
</dbReference>
<dbReference type="SUPFAM" id="SSF53474">
    <property type="entry name" value="alpha/beta-Hydrolases"/>
    <property type="match status" value="1"/>
</dbReference>
<dbReference type="Gene3D" id="3.40.50.1820">
    <property type="entry name" value="alpha/beta hydrolase"/>
    <property type="match status" value="1"/>
</dbReference>
<dbReference type="GO" id="GO:0016787">
    <property type="term" value="F:hydrolase activity"/>
    <property type="evidence" value="ECO:0007669"/>
    <property type="project" value="UniProtKB-KW"/>
</dbReference>
<accession>A0A8H5UKC9</accession>
<sequence length="512" mass="56808">MATQTVNPPTVDGYCDSDDEFSSDDQEFHVDERSGRSWPTKILHNVIQPIKPKLVEIGKVSSADPTRCKPSRGARKRCDVQENKVEGIWTYDMTPKTSDGEKRSYSRRILYFAGGGWQAPPSGQHWTFCAEMINRLQDTRLTLVSYPLAPKDPVQDAFPAICKTYNVLLKQSSDLGERVIVAGDSSGGNIALCLVTWTMRDQDVQAVRPPSAILAITATTDLRHNHPDIKEVDKFDPILSESSINETAGAWAPGHTDVSQQNGTNARGTNRNETLDWSANDPRVSPIHADLGVCVRNHVKIHGITASHDVLGPEAIEFRERCRKEGVDGEWLSWGDQMHCFPLAYKYGLKEIGYLMLHHTMIRLGRSAAIAIPYSLGTNSVNTSVRFTTGISNMTSLDEHKRPSPSHPVHLPHLKRTILLYSHNSPNTTHHHPTPTDSSSARLYNPNMPGRDPGISYDSSPDPKQMPSVLCPKCTTAEKEVWAIPGHSCPYCGNVIRVSKNSTISTFNMVER</sequence>
<dbReference type="PROSITE" id="PS01174">
    <property type="entry name" value="LIPASE_GDXG_SER"/>
    <property type="match status" value="1"/>
</dbReference>
<feature type="compositionally biased region" description="Polar residues" evidence="4">
    <location>
        <begin position="257"/>
        <end position="277"/>
    </location>
</feature>
<dbReference type="EMBL" id="JAAQPE010000031">
    <property type="protein sequence ID" value="KAF5690411.1"/>
    <property type="molecule type" value="Genomic_DNA"/>
</dbReference>
<dbReference type="InterPro" id="IPR013094">
    <property type="entry name" value="AB_hydrolase_3"/>
</dbReference>
<feature type="region of interest" description="Disordered" evidence="4">
    <location>
        <begin position="1"/>
        <end position="34"/>
    </location>
</feature>
<reference evidence="6 7" key="2">
    <citation type="submission" date="2020-05" db="EMBL/GenBank/DDBJ databases">
        <title>Identification and distribution of gene clusters putatively required for synthesis of sphingolipid metabolism inhibitors in phylogenetically diverse species of the filamentous fungus Fusarium.</title>
        <authorList>
            <person name="Kim H.-S."/>
            <person name="Busman M."/>
            <person name="Brown D.W."/>
            <person name="Divon H."/>
            <person name="Uhlig S."/>
            <person name="Proctor R.H."/>
        </authorList>
    </citation>
    <scope>NUCLEOTIDE SEQUENCE [LARGE SCALE GENOMIC DNA]</scope>
    <source>
        <strain evidence="6 7">NRRL 25331</strain>
    </source>
</reference>
<dbReference type="PANTHER" id="PTHR48081">
    <property type="entry name" value="AB HYDROLASE SUPERFAMILY PROTEIN C4A8.06C"/>
    <property type="match status" value="1"/>
</dbReference>
<evidence type="ECO:0000256" key="4">
    <source>
        <dbReference type="SAM" id="MobiDB-lite"/>
    </source>
</evidence>
<evidence type="ECO:0000256" key="1">
    <source>
        <dbReference type="ARBA" id="ARBA00010515"/>
    </source>
</evidence>
<dbReference type="InterPro" id="IPR050300">
    <property type="entry name" value="GDXG_lipolytic_enzyme"/>
</dbReference>
<organism evidence="6 7">
    <name type="scientific">Fusarium circinatum</name>
    <name type="common">Pitch canker fungus</name>
    <name type="synonym">Gibberella circinata</name>
    <dbReference type="NCBI Taxonomy" id="48490"/>
    <lineage>
        <taxon>Eukaryota</taxon>
        <taxon>Fungi</taxon>
        <taxon>Dikarya</taxon>
        <taxon>Ascomycota</taxon>
        <taxon>Pezizomycotina</taxon>
        <taxon>Sordariomycetes</taxon>
        <taxon>Hypocreomycetidae</taxon>
        <taxon>Hypocreales</taxon>
        <taxon>Nectriaceae</taxon>
        <taxon>Fusarium</taxon>
        <taxon>Fusarium fujikuroi species complex</taxon>
    </lineage>
</organism>
<feature type="region of interest" description="Disordered" evidence="4">
    <location>
        <begin position="249"/>
        <end position="279"/>
    </location>
</feature>
<feature type="region of interest" description="Disordered" evidence="4">
    <location>
        <begin position="423"/>
        <end position="464"/>
    </location>
</feature>